<evidence type="ECO:0000313" key="2">
    <source>
        <dbReference type="Proteomes" id="UP000030752"/>
    </source>
</evidence>
<keyword evidence="2" id="KW-1185">Reference proteome</keyword>
<dbReference type="Proteomes" id="UP000030752">
    <property type="component" value="Unassembled WGS sequence"/>
</dbReference>
<evidence type="ECO:0008006" key="3">
    <source>
        <dbReference type="Google" id="ProtNLM"/>
    </source>
</evidence>
<dbReference type="InParanoid" id="W2S446"/>
<organism evidence="1 2">
    <name type="scientific">Cyphellophora europaea (strain CBS 101466)</name>
    <name type="common">Phialophora europaea</name>
    <dbReference type="NCBI Taxonomy" id="1220924"/>
    <lineage>
        <taxon>Eukaryota</taxon>
        <taxon>Fungi</taxon>
        <taxon>Dikarya</taxon>
        <taxon>Ascomycota</taxon>
        <taxon>Pezizomycotina</taxon>
        <taxon>Eurotiomycetes</taxon>
        <taxon>Chaetothyriomycetidae</taxon>
        <taxon>Chaetothyriales</taxon>
        <taxon>Cyphellophoraceae</taxon>
        <taxon>Cyphellophora</taxon>
    </lineage>
</organism>
<dbReference type="VEuPathDB" id="FungiDB:HMPREF1541_02625"/>
<dbReference type="OrthoDB" id="1606438at2759"/>
<dbReference type="HOGENOM" id="CLU_2108917_0_0_1"/>
<protein>
    <recommendedName>
        <fullName evidence="3">O-methyltransferase domain-containing protein</fullName>
    </recommendedName>
</protein>
<dbReference type="InterPro" id="IPR036388">
    <property type="entry name" value="WH-like_DNA-bd_sf"/>
</dbReference>
<dbReference type="RefSeq" id="XP_008715202.1">
    <property type="nucleotide sequence ID" value="XM_008716980.1"/>
</dbReference>
<dbReference type="GeneID" id="19969964"/>
<sequence>MSPTDFHLQATLDLQRLASCQWPLNFCISDHVPLEGSISYDEVAKLADVPESQLMRLARLAMASGLFHEPIAGQIAHTPVSAGLISNSPLYDNMLFLTEANLPIASKIVEVTRAA</sequence>
<dbReference type="InterPro" id="IPR036390">
    <property type="entry name" value="WH_DNA-bd_sf"/>
</dbReference>
<dbReference type="PANTHER" id="PTHR43712">
    <property type="entry name" value="PUTATIVE (AFU_ORTHOLOGUE AFUA_4G14580)-RELATED"/>
    <property type="match status" value="1"/>
</dbReference>
<dbReference type="PANTHER" id="PTHR43712:SF19">
    <property type="entry name" value="DUAL O-METHYLTRANSFERASE_FAD-DEPENDENT MONOOXYGENASE ELCB"/>
    <property type="match status" value="1"/>
</dbReference>
<dbReference type="SUPFAM" id="SSF46785">
    <property type="entry name" value="Winged helix' DNA-binding domain"/>
    <property type="match status" value="1"/>
</dbReference>
<dbReference type="EMBL" id="KB822718">
    <property type="protein sequence ID" value="ETN43466.1"/>
    <property type="molecule type" value="Genomic_DNA"/>
</dbReference>
<dbReference type="Gene3D" id="1.10.10.10">
    <property type="entry name" value="Winged helix-like DNA-binding domain superfamily/Winged helix DNA-binding domain"/>
    <property type="match status" value="1"/>
</dbReference>
<dbReference type="AlphaFoldDB" id="W2S446"/>
<dbReference type="eggNOG" id="ENOG502T32N">
    <property type="taxonomic scope" value="Eukaryota"/>
</dbReference>
<name>W2S446_CYPE1</name>
<reference evidence="1 2" key="1">
    <citation type="submission" date="2013-03" db="EMBL/GenBank/DDBJ databases">
        <title>The Genome Sequence of Phialophora europaea CBS 101466.</title>
        <authorList>
            <consortium name="The Broad Institute Genomics Platform"/>
            <person name="Cuomo C."/>
            <person name="de Hoog S."/>
            <person name="Gorbushina A."/>
            <person name="Walker B."/>
            <person name="Young S.K."/>
            <person name="Zeng Q."/>
            <person name="Gargeya S."/>
            <person name="Fitzgerald M."/>
            <person name="Haas B."/>
            <person name="Abouelleil A."/>
            <person name="Allen A.W."/>
            <person name="Alvarado L."/>
            <person name="Arachchi H.M."/>
            <person name="Berlin A.M."/>
            <person name="Chapman S.B."/>
            <person name="Gainer-Dewar J."/>
            <person name="Goldberg J."/>
            <person name="Griggs A."/>
            <person name="Gujja S."/>
            <person name="Hansen M."/>
            <person name="Howarth C."/>
            <person name="Imamovic A."/>
            <person name="Ireland A."/>
            <person name="Larimer J."/>
            <person name="McCowan C."/>
            <person name="Murphy C."/>
            <person name="Pearson M."/>
            <person name="Poon T.W."/>
            <person name="Priest M."/>
            <person name="Roberts A."/>
            <person name="Saif S."/>
            <person name="Shea T."/>
            <person name="Sisk P."/>
            <person name="Sykes S."/>
            <person name="Wortman J."/>
            <person name="Nusbaum C."/>
            <person name="Birren B."/>
        </authorList>
    </citation>
    <scope>NUCLEOTIDE SEQUENCE [LARGE SCALE GENOMIC DNA]</scope>
    <source>
        <strain evidence="1 2">CBS 101466</strain>
    </source>
</reference>
<accession>W2S446</accession>
<evidence type="ECO:0000313" key="1">
    <source>
        <dbReference type="EMBL" id="ETN43466.1"/>
    </source>
</evidence>
<gene>
    <name evidence="1" type="ORF">HMPREF1541_02625</name>
</gene>
<proteinExistence type="predicted"/>